<dbReference type="Gene3D" id="3.40.50.2300">
    <property type="match status" value="2"/>
</dbReference>
<dbReference type="InterPro" id="IPR011006">
    <property type="entry name" value="CheY-like_superfamily"/>
</dbReference>
<evidence type="ECO:0000256" key="2">
    <source>
        <dbReference type="PROSITE-ProRule" id="PRU00169"/>
    </source>
</evidence>
<dbReference type="SUPFAM" id="SSF47384">
    <property type="entry name" value="Homodimeric domain of signal transducing histidine kinase"/>
    <property type="match status" value="1"/>
</dbReference>
<keyword evidence="5" id="KW-0614">Plasmid</keyword>
<reference evidence="5 6" key="1">
    <citation type="submission" date="2021-12" db="EMBL/GenBank/DDBJ databases">
        <title>Genome sequencing of bacteria with rrn-lacking chromosome and rrn-plasmid.</title>
        <authorList>
            <person name="Anda M."/>
            <person name="Iwasaki W."/>
        </authorList>
    </citation>
    <scope>NUCLEOTIDE SEQUENCE [LARGE SCALE GENOMIC DNA]</scope>
    <source>
        <strain evidence="5 6">NBRC 101262</strain>
        <plasmid evidence="5 6">pPP3</plasmid>
    </source>
</reference>
<keyword evidence="3" id="KW-0175">Coiled coil</keyword>
<sequence length="372" mass="42585">MVKILVVEDEHHIRENLVDFLTFKKYQVAGAANGIEGLELYDSFKPDLVICDVMMPQMDGYEFLNVLRNEKKHHHIPFLFLTAKASRQDFREGMNAGADDFITKPFTFQEVEEAIESRMNQKIHRVNSLKAQLDDLRINLEKISDQGDDGTGTVGELKGQIEELNNVLGKKNQQIEDVSFIASHKVRAPLCNILGLLDLAKEEEIMLDDEFVDLIKHSARVLDESIHQLNDRIHHVVETINEGDLESIKSIFLIDDDPFQHKINARILSKNLTDIDIKTFLDPMDALQAFKVEAPDLMLLDINMPEMNGWQFLDHLLELPHPKKTRIFMLSSSIDTNDEKKAFRYDIVQGFINKPLSKAHIGKLFTKADIKA</sequence>
<organism evidence="5 6">
    <name type="scientific">Persicobacter psychrovividus</name>
    <dbReference type="NCBI Taxonomy" id="387638"/>
    <lineage>
        <taxon>Bacteria</taxon>
        <taxon>Pseudomonadati</taxon>
        <taxon>Bacteroidota</taxon>
        <taxon>Cytophagia</taxon>
        <taxon>Cytophagales</taxon>
        <taxon>Persicobacteraceae</taxon>
        <taxon>Persicobacter</taxon>
    </lineage>
</organism>
<dbReference type="PANTHER" id="PTHR44591:SF3">
    <property type="entry name" value="RESPONSE REGULATORY DOMAIN-CONTAINING PROTEIN"/>
    <property type="match status" value="1"/>
</dbReference>
<dbReference type="Proteomes" id="UP001354989">
    <property type="component" value="Plasmid pPP3"/>
</dbReference>
<keyword evidence="1 2" id="KW-0597">Phosphoprotein</keyword>
<gene>
    <name evidence="5" type="ORF">PEPS_37730</name>
</gene>
<evidence type="ECO:0000256" key="3">
    <source>
        <dbReference type="SAM" id="Coils"/>
    </source>
</evidence>
<dbReference type="Gene3D" id="1.10.287.130">
    <property type="match status" value="1"/>
</dbReference>
<keyword evidence="6" id="KW-1185">Reference proteome</keyword>
<geneLocation type="plasmid" evidence="5 6">
    <name>pPP3</name>
</geneLocation>
<dbReference type="InterPro" id="IPR036097">
    <property type="entry name" value="HisK_dim/P_sf"/>
</dbReference>
<evidence type="ECO:0000313" key="6">
    <source>
        <dbReference type="Proteomes" id="UP001354989"/>
    </source>
</evidence>
<dbReference type="PANTHER" id="PTHR44591">
    <property type="entry name" value="STRESS RESPONSE REGULATOR PROTEIN 1"/>
    <property type="match status" value="1"/>
</dbReference>
<dbReference type="Pfam" id="PF00072">
    <property type="entry name" value="Response_reg"/>
    <property type="match status" value="2"/>
</dbReference>
<feature type="modified residue" description="4-aspartylphosphate" evidence="2">
    <location>
        <position position="301"/>
    </location>
</feature>
<evidence type="ECO:0000256" key="1">
    <source>
        <dbReference type="ARBA" id="ARBA00022553"/>
    </source>
</evidence>
<dbReference type="RefSeq" id="WP_332920209.1">
    <property type="nucleotide sequence ID" value="NZ_AP025295.1"/>
</dbReference>
<dbReference type="PROSITE" id="PS50110">
    <property type="entry name" value="RESPONSE_REGULATORY"/>
    <property type="match status" value="2"/>
</dbReference>
<dbReference type="SUPFAM" id="SSF52172">
    <property type="entry name" value="CheY-like"/>
    <property type="match status" value="2"/>
</dbReference>
<name>A0ABN6LE72_9BACT</name>
<evidence type="ECO:0000259" key="4">
    <source>
        <dbReference type="PROSITE" id="PS50110"/>
    </source>
</evidence>
<dbReference type="EMBL" id="AP025295">
    <property type="protein sequence ID" value="BDD01493.1"/>
    <property type="molecule type" value="Genomic_DNA"/>
</dbReference>
<evidence type="ECO:0000313" key="5">
    <source>
        <dbReference type="EMBL" id="BDD01493.1"/>
    </source>
</evidence>
<proteinExistence type="predicted"/>
<dbReference type="SMART" id="SM00448">
    <property type="entry name" value="REC"/>
    <property type="match status" value="2"/>
</dbReference>
<feature type="domain" description="Response regulatory" evidence="4">
    <location>
        <begin position="3"/>
        <end position="119"/>
    </location>
</feature>
<feature type="coiled-coil region" evidence="3">
    <location>
        <begin position="119"/>
        <end position="174"/>
    </location>
</feature>
<accession>A0ABN6LE72</accession>
<feature type="modified residue" description="4-aspartylphosphate" evidence="2">
    <location>
        <position position="52"/>
    </location>
</feature>
<dbReference type="InterPro" id="IPR050595">
    <property type="entry name" value="Bact_response_regulator"/>
</dbReference>
<feature type="domain" description="Response regulatory" evidence="4">
    <location>
        <begin position="250"/>
        <end position="369"/>
    </location>
</feature>
<protein>
    <recommendedName>
        <fullName evidence="4">Response regulatory domain-containing protein</fullName>
    </recommendedName>
</protein>
<dbReference type="InterPro" id="IPR001789">
    <property type="entry name" value="Sig_transdc_resp-reg_receiver"/>
</dbReference>
<dbReference type="CDD" id="cd17574">
    <property type="entry name" value="REC_OmpR"/>
    <property type="match status" value="1"/>
</dbReference>